<dbReference type="HOGENOM" id="CLU_3210933_0_0_2"/>
<reference evidence="1 2" key="1">
    <citation type="journal article" date="2012" name="J. Bacteriol.">
        <title>Complete genome sequence of the hyperthermophilic cellulolytic Crenarchaeon 'Thermogladius cellulolyticus' 1633.</title>
        <authorList>
            <person name="Mardanov A.V."/>
            <person name="Kochetkova T.V."/>
            <person name="Beletsky A.V."/>
            <person name="Bonch-Osmolovskaya E.A."/>
            <person name="Ravin N.V."/>
            <person name="Skryabin K.G."/>
        </authorList>
    </citation>
    <scope>NUCLEOTIDE SEQUENCE [LARGE SCALE GENOMIC DNA]</scope>
    <source>
        <strain evidence="2">DSM 22663 / VKM B-2946 / 1633</strain>
    </source>
</reference>
<name>I3TCU3_THEC1</name>
<evidence type="ECO:0000313" key="2">
    <source>
        <dbReference type="Proteomes" id="UP000005270"/>
    </source>
</evidence>
<evidence type="ECO:0000313" key="1">
    <source>
        <dbReference type="EMBL" id="AFK50581.1"/>
    </source>
</evidence>
<gene>
    <name evidence="1" type="ordered locus">TCELL_0156</name>
</gene>
<protein>
    <submittedName>
        <fullName evidence="1">Uncharacterized protein</fullName>
    </submittedName>
</protein>
<dbReference type="KEGG" id="thg:TCELL_0156"/>
<dbReference type="EMBL" id="CP003531">
    <property type="protein sequence ID" value="AFK50581.1"/>
    <property type="molecule type" value="Genomic_DNA"/>
</dbReference>
<dbReference type="Proteomes" id="UP000005270">
    <property type="component" value="Chromosome"/>
</dbReference>
<dbReference type="AlphaFoldDB" id="I3TCU3"/>
<accession>I3TCU3</accession>
<dbReference type="STRING" id="1184251.TCELL_0156"/>
<dbReference type="InParanoid" id="I3TCU3"/>
<proteinExistence type="predicted"/>
<keyword evidence="2" id="KW-1185">Reference proteome</keyword>
<sequence>MYRGDCLAVPNHICVSRQVWSLDGSLLTHRDHVGLVYRVLNYNN</sequence>
<organism evidence="1 2">
    <name type="scientific">Thermogladius calderae (strain DSM 22663 / VKM B-2946 / 1633)</name>
    <dbReference type="NCBI Taxonomy" id="1184251"/>
    <lineage>
        <taxon>Archaea</taxon>
        <taxon>Thermoproteota</taxon>
        <taxon>Thermoprotei</taxon>
        <taxon>Desulfurococcales</taxon>
        <taxon>Desulfurococcaceae</taxon>
        <taxon>Thermogladius</taxon>
    </lineage>
</organism>